<accession>A0ABV7LD38</accession>
<dbReference type="Gene3D" id="3.30.1600.10">
    <property type="entry name" value="SIR2/SIRT2 'Small Domain"/>
    <property type="match status" value="1"/>
</dbReference>
<dbReference type="EMBL" id="JBHRUV010000022">
    <property type="protein sequence ID" value="MFC3265855.1"/>
    <property type="molecule type" value="Genomic_DNA"/>
</dbReference>
<dbReference type="InterPro" id="IPR026590">
    <property type="entry name" value="Ssirtuin_cat_dom"/>
</dbReference>
<keyword evidence="2" id="KW-0808">Transferase</keyword>
<feature type="binding site" evidence="4">
    <location>
        <position position="144"/>
    </location>
    <ligand>
        <name>Zn(2+)</name>
        <dbReference type="ChEBI" id="CHEBI:29105"/>
    </ligand>
</feature>
<evidence type="ECO:0000256" key="1">
    <source>
        <dbReference type="ARBA" id="ARBA00012928"/>
    </source>
</evidence>
<organism evidence="6 7">
    <name type="scientific">Camelimonas abortus</name>
    <dbReference type="NCBI Taxonomy" id="1017184"/>
    <lineage>
        <taxon>Bacteria</taxon>
        <taxon>Pseudomonadati</taxon>
        <taxon>Pseudomonadota</taxon>
        <taxon>Alphaproteobacteria</taxon>
        <taxon>Hyphomicrobiales</taxon>
        <taxon>Chelatococcaceae</taxon>
        <taxon>Camelimonas</taxon>
    </lineage>
</organism>
<feature type="binding site" evidence="4">
    <location>
        <position position="147"/>
    </location>
    <ligand>
        <name>Zn(2+)</name>
        <dbReference type="ChEBI" id="CHEBI:29105"/>
    </ligand>
</feature>
<dbReference type="RefSeq" id="WP_376868772.1">
    <property type="nucleotide sequence ID" value="NZ_JBHRUV010000022.1"/>
</dbReference>
<sequence length="239" mass="25792">MLRNARRIVGFTGAGISTECGVPDFRSPDSPWLKHAPIDFSAFISSPEARREAWRRKFAMDDIYGHARPGRGHRVMAHLCAAGRMAAVITQNIDGLHQAAGTPPGQVIELHGNGSYARCLECGLRHELADIRPKFESTGEPPVCDSCGGIVKTATISFGQAMPEREMRRAQELAMDCDVFLVAGSSLVVHPAASLPLIARQSGARVIILNRTPTPLDDAATLVIHADIGDALEPLLRLN</sequence>
<feature type="domain" description="Deacetylase sirtuin-type" evidence="5">
    <location>
        <begin position="1"/>
        <end position="239"/>
    </location>
</feature>
<evidence type="ECO:0000259" key="5">
    <source>
        <dbReference type="PROSITE" id="PS50305"/>
    </source>
</evidence>
<feature type="binding site" evidence="4">
    <location>
        <position position="119"/>
    </location>
    <ligand>
        <name>Zn(2+)</name>
        <dbReference type="ChEBI" id="CHEBI:29105"/>
    </ligand>
</feature>
<evidence type="ECO:0000256" key="3">
    <source>
        <dbReference type="ARBA" id="ARBA00023027"/>
    </source>
</evidence>
<evidence type="ECO:0000313" key="7">
    <source>
        <dbReference type="Proteomes" id="UP001595536"/>
    </source>
</evidence>
<evidence type="ECO:0000313" key="6">
    <source>
        <dbReference type="EMBL" id="MFC3265855.1"/>
    </source>
</evidence>
<evidence type="ECO:0000256" key="4">
    <source>
        <dbReference type="PROSITE-ProRule" id="PRU00236"/>
    </source>
</evidence>
<evidence type="ECO:0000256" key="2">
    <source>
        <dbReference type="ARBA" id="ARBA00022679"/>
    </source>
</evidence>
<keyword evidence="4" id="KW-0862">Zinc</keyword>
<dbReference type="InterPro" id="IPR026591">
    <property type="entry name" value="Sirtuin_cat_small_dom_sf"/>
</dbReference>
<name>A0ABV7LD38_9HYPH</name>
<dbReference type="EC" id="2.3.1.286" evidence="1"/>
<reference evidence="7" key="1">
    <citation type="journal article" date="2019" name="Int. J. Syst. Evol. Microbiol.">
        <title>The Global Catalogue of Microorganisms (GCM) 10K type strain sequencing project: providing services to taxonomists for standard genome sequencing and annotation.</title>
        <authorList>
            <consortium name="The Broad Institute Genomics Platform"/>
            <consortium name="The Broad Institute Genome Sequencing Center for Infectious Disease"/>
            <person name="Wu L."/>
            <person name="Ma J."/>
        </authorList>
    </citation>
    <scope>NUCLEOTIDE SEQUENCE [LARGE SCALE GENOMIC DNA]</scope>
    <source>
        <strain evidence="7">CCM 7941</strain>
    </source>
</reference>
<keyword evidence="4" id="KW-0479">Metal-binding</keyword>
<keyword evidence="7" id="KW-1185">Reference proteome</keyword>
<dbReference type="InterPro" id="IPR003000">
    <property type="entry name" value="Sirtuin"/>
</dbReference>
<dbReference type="PROSITE" id="PS50305">
    <property type="entry name" value="SIRTUIN"/>
    <property type="match status" value="1"/>
</dbReference>
<feature type="active site" description="Proton acceptor" evidence="4">
    <location>
        <position position="111"/>
    </location>
</feature>
<gene>
    <name evidence="6" type="ORF">ACFOEX_05735</name>
</gene>
<dbReference type="PANTHER" id="PTHR11085">
    <property type="entry name" value="NAD-DEPENDENT PROTEIN DEACYLASE SIRTUIN-5, MITOCHONDRIAL-RELATED"/>
    <property type="match status" value="1"/>
</dbReference>
<comment type="caution">
    <text evidence="6">The sequence shown here is derived from an EMBL/GenBank/DDBJ whole genome shotgun (WGS) entry which is preliminary data.</text>
</comment>
<dbReference type="InterPro" id="IPR029035">
    <property type="entry name" value="DHS-like_NAD/FAD-binding_dom"/>
</dbReference>
<feature type="binding site" evidence="4">
    <location>
        <position position="122"/>
    </location>
    <ligand>
        <name>Zn(2+)</name>
        <dbReference type="ChEBI" id="CHEBI:29105"/>
    </ligand>
</feature>
<dbReference type="SUPFAM" id="SSF52467">
    <property type="entry name" value="DHS-like NAD/FAD-binding domain"/>
    <property type="match status" value="1"/>
</dbReference>
<dbReference type="PANTHER" id="PTHR11085:SF4">
    <property type="entry name" value="NAD-DEPENDENT PROTEIN DEACYLASE"/>
    <property type="match status" value="1"/>
</dbReference>
<dbReference type="InterPro" id="IPR050134">
    <property type="entry name" value="NAD-dep_sirtuin_deacylases"/>
</dbReference>
<dbReference type="Gene3D" id="3.40.50.1220">
    <property type="entry name" value="TPP-binding domain"/>
    <property type="match status" value="1"/>
</dbReference>
<dbReference type="CDD" id="cd01407">
    <property type="entry name" value="SIR2-fam"/>
    <property type="match status" value="1"/>
</dbReference>
<proteinExistence type="predicted"/>
<keyword evidence="3" id="KW-0520">NAD</keyword>
<protein>
    <recommendedName>
        <fullName evidence="1">protein acetyllysine N-acetyltransferase</fullName>
        <ecNumber evidence="1">2.3.1.286</ecNumber>
    </recommendedName>
</protein>
<dbReference type="Pfam" id="PF02146">
    <property type="entry name" value="SIR2"/>
    <property type="match status" value="1"/>
</dbReference>
<dbReference type="Proteomes" id="UP001595536">
    <property type="component" value="Unassembled WGS sequence"/>
</dbReference>